<dbReference type="PANTHER" id="PTHR40626">
    <property type="entry name" value="MIP31509P"/>
    <property type="match status" value="1"/>
</dbReference>
<dbReference type="InterPro" id="IPR001138">
    <property type="entry name" value="Zn2Cys6_DnaBD"/>
</dbReference>
<accession>A0A0D2FLY9</accession>
<organism evidence="14 15">
    <name type="scientific">Exophiala xenobiotica</name>
    <dbReference type="NCBI Taxonomy" id="348802"/>
    <lineage>
        <taxon>Eukaryota</taxon>
        <taxon>Fungi</taxon>
        <taxon>Dikarya</taxon>
        <taxon>Ascomycota</taxon>
        <taxon>Pezizomycotina</taxon>
        <taxon>Eurotiomycetes</taxon>
        <taxon>Chaetothyriomycetidae</taxon>
        <taxon>Chaetothyriales</taxon>
        <taxon>Herpotrichiellaceae</taxon>
        <taxon>Exophiala</taxon>
    </lineage>
</organism>
<reference evidence="14 15" key="1">
    <citation type="submission" date="2015-01" db="EMBL/GenBank/DDBJ databases">
        <title>The Genome Sequence of Exophiala xenobiotica CBS118157.</title>
        <authorList>
            <consortium name="The Broad Institute Genomics Platform"/>
            <person name="Cuomo C."/>
            <person name="de Hoog S."/>
            <person name="Gorbushina A."/>
            <person name="Stielow B."/>
            <person name="Teixiera M."/>
            <person name="Abouelleil A."/>
            <person name="Chapman S.B."/>
            <person name="Priest M."/>
            <person name="Young S.K."/>
            <person name="Wortman J."/>
            <person name="Nusbaum C."/>
            <person name="Birren B."/>
        </authorList>
    </citation>
    <scope>NUCLEOTIDE SEQUENCE [LARGE SCALE GENOMIC DNA]</scope>
    <source>
        <strain evidence="14 15">CBS 118157</strain>
    </source>
</reference>
<dbReference type="InterPro" id="IPR036236">
    <property type="entry name" value="Znf_C2H2_sf"/>
</dbReference>
<dbReference type="InterPro" id="IPR036864">
    <property type="entry name" value="Zn2-C6_fun-type_DNA-bd_sf"/>
</dbReference>
<dbReference type="InterPro" id="IPR007219">
    <property type="entry name" value="XnlR_reg_dom"/>
</dbReference>
<feature type="compositionally biased region" description="Polar residues" evidence="11">
    <location>
        <begin position="636"/>
        <end position="658"/>
    </location>
</feature>
<evidence type="ECO:0000313" key="14">
    <source>
        <dbReference type="EMBL" id="KIW61154.1"/>
    </source>
</evidence>
<evidence type="ECO:0000259" key="13">
    <source>
        <dbReference type="PROSITE" id="PS50157"/>
    </source>
</evidence>
<feature type="region of interest" description="Disordered" evidence="11">
    <location>
        <begin position="636"/>
        <end position="660"/>
    </location>
</feature>
<evidence type="ECO:0000256" key="5">
    <source>
        <dbReference type="ARBA" id="ARBA00022833"/>
    </source>
</evidence>
<protein>
    <recommendedName>
        <fullName evidence="16">Zn(2)-C6 fungal-type domain-containing protein</fullName>
    </recommendedName>
</protein>
<evidence type="ECO:0000313" key="15">
    <source>
        <dbReference type="Proteomes" id="UP000054342"/>
    </source>
</evidence>
<dbReference type="GO" id="GO:0006351">
    <property type="term" value="P:DNA-templated transcription"/>
    <property type="evidence" value="ECO:0007669"/>
    <property type="project" value="InterPro"/>
</dbReference>
<dbReference type="GO" id="GO:0000785">
    <property type="term" value="C:chromatin"/>
    <property type="evidence" value="ECO:0007669"/>
    <property type="project" value="TreeGrafter"/>
</dbReference>
<keyword evidence="8" id="KW-0804">Transcription</keyword>
<feature type="domain" description="C2H2-type" evidence="13">
    <location>
        <begin position="39"/>
        <end position="68"/>
    </location>
</feature>
<dbReference type="CDD" id="cd12148">
    <property type="entry name" value="fungal_TF_MHR"/>
    <property type="match status" value="1"/>
</dbReference>
<name>A0A0D2FLY9_9EURO</name>
<dbReference type="Gene3D" id="3.30.160.60">
    <property type="entry name" value="Classic Zinc Finger"/>
    <property type="match status" value="1"/>
</dbReference>
<feature type="domain" description="C2H2-type" evidence="13">
    <location>
        <begin position="11"/>
        <end position="38"/>
    </location>
</feature>
<dbReference type="GO" id="GO:0005634">
    <property type="term" value="C:nucleus"/>
    <property type="evidence" value="ECO:0007669"/>
    <property type="project" value="UniProtKB-SubCell"/>
</dbReference>
<gene>
    <name evidence="14" type="ORF">PV05_01311</name>
</gene>
<dbReference type="OrthoDB" id="10018191at2759"/>
<dbReference type="InterPro" id="IPR013087">
    <property type="entry name" value="Znf_C2H2_type"/>
</dbReference>
<dbReference type="GO" id="GO:0000978">
    <property type="term" value="F:RNA polymerase II cis-regulatory region sequence-specific DNA binding"/>
    <property type="evidence" value="ECO:0007669"/>
    <property type="project" value="InterPro"/>
</dbReference>
<keyword evidence="3" id="KW-0677">Repeat</keyword>
<dbReference type="GO" id="GO:0008270">
    <property type="term" value="F:zinc ion binding"/>
    <property type="evidence" value="ECO:0007669"/>
    <property type="project" value="UniProtKB-KW"/>
</dbReference>
<evidence type="ECO:0000256" key="9">
    <source>
        <dbReference type="ARBA" id="ARBA00023242"/>
    </source>
</evidence>
<evidence type="ECO:0000256" key="10">
    <source>
        <dbReference type="PROSITE-ProRule" id="PRU00042"/>
    </source>
</evidence>
<feature type="domain" description="Zn(2)-C6 fungal-type" evidence="12">
    <location>
        <begin position="81"/>
        <end position="110"/>
    </location>
</feature>
<dbReference type="CDD" id="cd00067">
    <property type="entry name" value="GAL4"/>
    <property type="match status" value="1"/>
</dbReference>
<evidence type="ECO:0008006" key="16">
    <source>
        <dbReference type="Google" id="ProtNLM"/>
    </source>
</evidence>
<evidence type="ECO:0000256" key="2">
    <source>
        <dbReference type="ARBA" id="ARBA00022723"/>
    </source>
</evidence>
<dbReference type="SMART" id="SM00355">
    <property type="entry name" value="ZnF_C2H2"/>
    <property type="match status" value="2"/>
</dbReference>
<evidence type="ECO:0000256" key="4">
    <source>
        <dbReference type="ARBA" id="ARBA00022771"/>
    </source>
</evidence>
<keyword evidence="4 10" id="KW-0863">Zinc-finger</keyword>
<dbReference type="AlphaFoldDB" id="A0A0D2FLY9"/>
<dbReference type="GO" id="GO:0000981">
    <property type="term" value="F:DNA-binding transcription factor activity, RNA polymerase II-specific"/>
    <property type="evidence" value="ECO:0007669"/>
    <property type="project" value="InterPro"/>
</dbReference>
<dbReference type="Pfam" id="PF00096">
    <property type="entry name" value="zf-C2H2"/>
    <property type="match status" value="1"/>
</dbReference>
<proteinExistence type="predicted"/>
<dbReference type="RefSeq" id="XP_013321738.1">
    <property type="nucleotide sequence ID" value="XM_013466284.1"/>
</dbReference>
<evidence type="ECO:0000256" key="8">
    <source>
        <dbReference type="ARBA" id="ARBA00023163"/>
    </source>
</evidence>
<dbReference type="Pfam" id="PF00172">
    <property type="entry name" value="Zn_clus"/>
    <property type="match status" value="1"/>
</dbReference>
<dbReference type="SUPFAM" id="SSF57667">
    <property type="entry name" value="beta-beta-alpha zinc fingers"/>
    <property type="match status" value="1"/>
</dbReference>
<keyword evidence="2" id="KW-0479">Metal-binding</keyword>
<dbReference type="EMBL" id="KN847317">
    <property type="protein sequence ID" value="KIW61154.1"/>
    <property type="molecule type" value="Genomic_DNA"/>
</dbReference>
<evidence type="ECO:0000256" key="3">
    <source>
        <dbReference type="ARBA" id="ARBA00022737"/>
    </source>
</evidence>
<evidence type="ECO:0000259" key="12">
    <source>
        <dbReference type="PROSITE" id="PS50048"/>
    </source>
</evidence>
<dbReference type="Pfam" id="PF04082">
    <property type="entry name" value="Fungal_trans"/>
    <property type="match status" value="1"/>
</dbReference>
<sequence>MDQVRPWDERFHCPSCSKSFVRKAHMLRHQQQHIAQRPFSCNFCSKCFKRSDVLRAHQFRCKERGEAPVPEGQSKGRKRSSCLSCVKLRTRCDQETPCGRCQELGKDCVRVSSPQKSSEHLRPKSRDAIPIHHLLNTPEGDDFIGRFPIRSTVAAAADEDDDAALGEVEISSEASHWSEDYEPNDVFIGAPIPDYESVNFDIFFGGFESLTFGAYPLHHDLSQVTSVEGLASPSTMALEPRAYEIRQLLLSTASKLSTEFPETINLIQLASDIELLTHAELDHCLGLYFANYHRHCPIFHRPSFQATTVPIPLLLGMVSLGAMYSQERAKVLWMKCLLDVMEAYVFSWPGLRDDYGGFFTLAEAPDEETLDYQFQLFQGAYLMVVVQYFSGNLAARRRARRQRFTTVLSIARSFRLPIAQHDSVVTIPDEMAFQRWVRKEVRIRTMNILLALDSAMGIFNNVPPRIHYVELDLQMPCHPEFFELSSYAEMLTRSSFPRTRMKLIDAFQRLFSSPRDLKSAFHNETLCCWDMLYLIHVLFTHSTQHLFGNPMNRMSPTTLAVGPSSHVLESIKTALNNWKTLWDEAKRSLPRSSVSEMGFETSADSYWTLLRMIVQKFEANSANAAANEAYNCPNGTYGNDQSQTGTYSNGTSQRSSTPGLDFMPLEADSDSQGAHLRRILGK</sequence>
<keyword evidence="15" id="KW-1185">Reference proteome</keyword>
<dbReference type="PROSITE" id="PS00028">
    <property type="entry name" value="ZINC_FINGER_C2H2_1"/>
    <property type="match status" value="1"/>
</dbReference>
<dbReference type="SMART" id="SM00066">
    <property type="entry name" value="GAL4"/>
    <property type="match status" value="1"/>
</dbReference>
<dbReference type="HOGENOM" id="CLU_012538_2_1_1"/>
<dbReference type="InterPro" id="IPR051059">
    <property type="entry name" value="VerF-like"/>
</dbReference>
<keyword evidence="5" id="KW-0862">Zinc</keyword>
<dbReference type="PROSITE" id="PS50048">
    <property type="entry name" value="ZN2_CY6_FUNGAL_2"/>
    <property type="match status" value="1"/>
</dbReference>
<dbReference type="PANTHER" id="PTHR40626:SF3">
    <property type="entry name" value="TRANSCRIPTION FACTOR WITH C2H2 AND ZN(2)-CYS(6) DNA BINDING DOMAIN (EUROFUNG)-RELATED"/>
    <property type="match status" value="1"/>
</dbReference>
<keyword evidence="9" id="KW-0539">Nucleus</keyword>
<dbReference type="PROSITE" id="PS50157">
    <property type="entry name" value="ZINC_FINGER_C2H2_2"/>
    <property type="match status" value="2"/>
</dbReference>
<keyword evidence="7" id="KW-0238">DNA-binding</keyword>
<dbReference type="Gene3D" id="4.10.240.10">
    <property type="entry name" value="Zn(2)-C6 fungal-type DNA-binding domain"/>
    <property type="match status" value="1"/>
</dbReference>
<evidence type="ECO:0000256" key="7">
    <source>
        <dbReference type="ARBA" id="ARBA00023125"/>
    </source>
</evidence>
<evidence type="ECO:0000256" key="1">
    <source>
        <dbReference type="ARBA" id="ARBA00004123"/>
    </source>
</evidence>
<dbReference type="GeneID" id="25323219"/>
<dbReference type="STRING" id="348802.A0A0D2FLY9"/>
<dbReference type="Proteomes" id="UP000054342">
    <property type="component" value="Unassembled WGS sequence"/>
</dbReference>
<comment type="subcellular location">
    <subcellularLocation>
        <location evidence="1">Nucleus</location>
    </subcellularLocation>
</comment>
<dbReference type="SUPFAM" id="SSF57701">
    <property type="entry name" value="Zn2/Cys6 DNA-binding domain"/>
    <property type="match status" value="1"/>
</dbReference>
<keyword evidence="6" id="KW-0805">Transcription regulation</keyword>
<evidence type="ECO:0000256" key="11">
    <source>
        <dbReference type="SAM" id="MobiDB-lite"/>
    </source>
</evidence>
<evidence type="ECO:0000256" key="6">
    <source>
        <dbReference type="ARBA" id="ARBA00023015"/>
    </source>
</evidence>